<evidence type="ECO:0000313" key="4">
    <source>
        <dbReference type="Proteomes" id="UP000290540"/>
    </source>
</evidence>
<reference evidence="3 4" key="1">
    <citation type="submission" date="2016-12" db="EMBL/GenBank/DDBJ databases">
        <title>Draft genome sequence of Fusarium oxysporum causing rot on Narcissus.</title>
        <authorList>
            <person name="Armitage A.D."/>
            <person name="Taylor A."/>
            <person name="Clarkson J.P."/>
            <person name="Harrison R.J."/>
            <person name="Jackson A.C."/>
        </authorList>
    </citation>
    <scope>NUCLEOTIDE SEQUENCE [LARGE SCALE GENOMIC DNA]</scope>
    <source>
        <strain evidence="3 4">N139</strain>
    </source>
</reference>
<dbReference type="Proteomes" id="UP000290540">
    <property type="component" value="Unassembled WGS sequence"/>
</dbReference>
<feature type="coiled-coil region" evidence="1">
    <location>
        <begin position="137"/>
        <end position="199"/>
    </location>
</feature>
<keyword evidence="1" id="KW-0175">Coiled coil</keyword>
<gene>
    <name evidence="3" type="ORF">BFJ63_vAg5535</name>
</gene>
<dbReference type="Gene3D" id="1.25.40.10">
    <property type="entry name" value="Tetratricopeptide repeat domain"/>
    <property type="match status" value="1"/>
</dbReference>
<evidence type="ECO:0008006" key="5">
    <source>
        <dbReference type="Google" id="ProtNLM"/>
    </source>
</evidence>
<organism evidence="3 4">
    <name type="scientific">Fusarium oxysporum f. sp. narcissi</name>
    <dbReference type="NCBI Taxonomy" id="451672"/>
    <lineage>
        <taxon>Eukaryota</taxon>
        <taxon>Fungi</taxon>
        <taxon>Dikarya</taxon>
        <taxon>Ascomycota</taxon>
        <taxon>Pezizomycotina</taxon>
        <taxon>Sordariomycetes</taxon>
        <taxon>Hypocreomycetidae</taxon>
        <taxon>Hypocreales</taxon>
        <taxon>Nectriaceae</taxon>
        <taxon>Fusarium</taxon>
        <taxon>Fusarium oxysporum species complex</taxon>
    </lineage>
</organism>
<protein>
    <recommendedName>
        <fullName evidence="5">Heterokaryon incompatibility domain-containing protein</fullName>
    </recommendedName>
</protein>
<comment type="caution">
    <text evidence="3">The sequence shown here is derived from an EMBL/GenBank/DDBJ whole genome shotgun (WGS) entry which is preliminary data.</text>
</comment>
<feature type="region of interest" description="Disordered" evidence="2">
    <location>
        <begin position="1"/>
        <end position="24"/>
    </location>
</feature>
<proteinExistence type="predicted"/>
<accession>A0A4Q2VXJ9</accession>
<evidence type="ECO:0000256" key="2">
    <source>
        <dbReference type="SAM" id="MobiDB-lite"/>
    </source>
</evidence>
<sequence>MRDSVPDTTLDGGDMQGPPILDPEDTCALLPHPPADREFDAKWKRLMDKGRRYNLRSKSEDAYKMYEAARGLCESTCDFPEATHYWQLAQSRLGFTNRRFGRHEIAIECLEAALKEMGTCKHYVETTGELGVVYRYLNRIDDAKDKFEAQYKKAKEIKFEREICRSIGNLAITNYELSLRHLDTAIEQLNERVETAKRLREALGPQAGDEEWIVKNLECIGHGRLSLCHSTRGDTRLAIDAGKKAVEIAEEVADEDAKRAKDSTVVASARLFYGRALLLGGKRKEALEQFDRDNECTAAISLCKEPSELHRRFLRQLVEARVNMGLLDEHNYTALDYAVFNNDEGSQEIVMDGLRQNHDEEKVRQLLDESRLRRSYRELFQEKLRPVLIHSRSVPDCFRELRRVYAETLATDEWKRKEFDDFKYMRYSDFLSCGCLQRHGKDSARLLANPCNGDADDDFVIFFSYRWINNTRQLPDNAEHAQYRRMILAIKQLLEQYQEVDETKVGIWVDYSCINQEDSESGVHALPMILAQCNAVISLVDNDFPTRAWCSLESLLVQTLKQSYSIHQWYEQVPLGHGEDGEGGYGSWKLKVASINEKLNIREKSLTVKDDWPKVLFLEKQAKLLGGT</sequence>
<evidence type="ECO:0000256" key="1">
    <source>
        <dbReference type="SAM" id="Coils"/>
    </source>
</evidence>
<dbReference type="AlphaFoldDB" id="A0A4Q2VXJ9"/>
<evidence type="ECO:0000313" key="3">
    <source>
        <dbReference type="EMBL" id="RYC91524.1"/>
    </source>
</evidence>
<name>A0A4Q2VXJ9_FUSOX</name>
<dbReference type="SUPFAM" id="SSF48452">
    <property type="entry name" value="TPR-like"/>
    <property type="match status" value="1"/>
</dbReference>
<dbReference type="InterPro" id="IPR011990">
    <property type="entry name" value="TPR-like_helical_dom_sf"/>
</dbReference>
<dbReference type="EMBL" id="MQTW01000031">
    <property type="protein sequence ID" value="RYC91524.1"/>
    <property type="molecule type" value="Genomic_DNA"/>
</dbReference>